<keyword evidence="3" id="KW-1185">Reference proteome</keyword>
<dbReference type="AlphaFoldDB" id="A0A4R5LV03"/>
<evidence type="ECO:0000256" key="1">
    <source>
        <dbReference type="SAM" id="MobiDB-lite"/>
    </source>
</evidence>
<accession>A0A4R5LV03</accession>
<feature type="compositionally biased region" description="Basic and acidic residues" evidence="1">
    <location>
        <begin position="1"/>
        <end position="11"/>
    </location>
</feature>
<evidence type="ECO:0000313" key="3">
    <source>
        <dbReference type="Proteomes" id="UP000295554"/>
    </source>
</evidence>
<sequence length="74" mass="8609">MSERAQFEVRDVGTGSGSAGTDGQKKYMGVERRRGHRRTGLDRRTDVRFEPGKDDRRKNHGRRHDDEDGYRFLS</sequence>
<dbReference type="Proteomes" id="UP000295554">
    <property type="component" value="Unassembled WGS sequence"/>
</dbReference>
<organism evidence="2 3">
    <name type="scientific">Seongchinamella unica</name>
    <dbReference type="NCBI Taxonomy" id="2547392"/>
    <lineage>
        <taxon>Bacteria</taxon>
        <taxon>Pseudomonadati</taxon>
        <taxon>Pseudomonadota</taxon>
        <taxon>Gammaproteobacteria</taxon>
        <taxon>Cellvibrionales</taxon>
        <taxon>Halieaceae</taxon>
        <taxon>Seongchinamella</taxon>
    </lineage>
</organism>
<feature type="compositionally biased region" description="Basic and acidic residues" evidence="1">
    <location>
        <begin position="39"/>
        <end position="74"/>
    </location>
</feature>
<protein>
    <submittedName>
        <fullName evidence="2">Uncharacterized protein</fullName>
    </submittedName>
</protein>
<reference evidence="2 3" key="1">
    <citation type="submission" date="2019-03" db="EMBL/GenBank/DDBJ databases">
        <title>Seongchinamella monodicae gen. nov., sp. nov., a novel member of the Gammaproteobacteria isolated from a tidal mudflat of beach.</title>
        <authorList>
            <person name="Yang H.G."/>
            <person name="Kang J.W."/>
            <person name="Lee S.D."/>
        </authorList>
    </citation>
    <scope>NUCLEOTIDE SEQUENCE [LARGE SCALE GENOMIC DNA]</scope>
    <source>
        <strain evidence="2 3">GH4-78</strain>
    </source>
</reference>
<proteinExistence type="predicted"/>
<feature type="region of interest" description="Disordered" evidence="1">
    <location>
        <begin position="1"/>
        <end position="74"/>
    </location>
</feature>
<dbReference type="OrthoDB" id="9872529at2"/>
<dbReference type="RefSeq" id="WP_133209482.1">
    <property type="nucleotide sequence ID" value="NZ_SMSE01000001.1"/>
</dbReference>
<comment type="caution">
    <text evidence="2">The sequence shown here is derived from an EMBL/GenBank/DDBJ whole genome shotgun (WGS) entry which is preliminary data.</text>
</comment>
<name>A0A4R5LV03_9GAMM</name>
<feature type="compositionally biased region" description="Basic and acidic residues" evidence="1">
    <location>
        <begin position="23"/>
        <end position="32"/>
    </location>
</feature>
<gene>
    <name evidence="2" type="ORF">E2F43_03220</name>
</gene>
<evidence type="ECO:0000313" key="2">
    <source>
        <dbReference type="EMBL" id="TDG15259.1"/>
    </source>
</evidence>
<dbReference type="EMBL" id="SMSE01000001">
    <property type="protein sequence ID" value="TDG15259.1"/>
    <property type="molecule type" value="Genomic_DNA"/>
</dbReference>